<feature type="active site" description="O-(5'-phospho-DNA)-tyrosine intermediate" evidence="8">
    <location>
        <position position="118"/>
    </location>
</feature>
<gene>
    <name evidence="10" type="ORF">A2110_02670</name>
</gene>
<evidence type="ECO:0000313" key="11">
    <source>
        <dbReference type="Proteomes" id="UP000176273"/>
    </source>
</evidence>
<dbReference type="SUPFAM" id="SSF101904">
    <property type="entry name" value="GyrA/ParC C-terminal domain-like"/>
    <property type="match status" value="1"/>
</dbReference>
<comment type="similarity">
    <text evidence="2">Belongs to the type II topoisomerase GyrA/ParC subunit family.</text>
</comment>
<dbReference type="PROSITE" id="PS52040">
    <property type="entry name" value="TOPO_IIA"/>
    <property type="match status" value="1"/>
</dbReference>
<dbReference type="FunFam" id="1.10.268.10:FF:000001">
    <property type="entry name" value="DNA gyrase subunit A"/>
    <property type="match status" value="1"/>
</dbReference>
<dbReference type="NCBIfam" id="NF004044">
    <property type="entry name" value="PRK05561.1"/>
    <property type="match status" value="1"/>
</dbReference>
<sequence length="804" mass="88831">MAEEPIREITEELQEAYLDYAMSVIVARALPDIRDGLKPVQRRILWAMWDMGLTPSAKFAKSARITGETMGKYHPHGNTAIYDAMVRMVQDFSLRYPLVKGQGNFGSRDGDSAGAERYTEAKLNSLAEEMLRDIEKNTVDWQYNYDNTRKEPTYLPAALPNLLVNGTMGIAVGMATSIPPHNVSEVTDALIHLADHEDASVKEIMKFLPGPDFPTGCVMYDRGDIERAYATGRGAVTVRAAVTVEEESIVITEIPYQVVKSVLITKIAELVQEKKLEGIKDIRDESDRDGMRIAIDLKSGAVPQRILNYLFKHTELQKKFYFNMVALKDGLQPSIVSLKDILSAFLAHRENVVRRRTEFDLGKAKERAHILEGLVKALLDIDAVIATIKKSDDRADAHKNLVKKFALTPVQADAILEMRLQTLASLERQKIEDELKEKKKLIKGLEAILKSRAGIISVLKEELIALKEKYGDPRRTSITGEILGEFKEEDFVQAEETVILLTKDGYVKRMPPGSFRTQGRGGRGLRAGALKEDDAVEQLFVANTHDDLLFFSHGGKIFRTRAYEVPASSRTAKGKLVQSFLEIPTEERITAVVAVPQGTKAESVYLTMVTEKGSIKRSALSQFEHVRRGGIAAITLKRGDALRWVQLSDGRGEVICATSGGRAIRFKESDARPMGRNAGGVQAMRLKGDDVIAGVGIIKKSEAKDVNLLVVTENGYGKQTPLSKYKIQRRGGSGIRTARTTKKTGSVAAAGLIWPETDAVIAFSAKGQVIKLSPKDIRVAGRDTQGVRLMRLEKGDKAVDATCI</sequence>
<dbReference type="SUPFAM" id="SSF56719">
    <property type="entry name" value="Type II DNA topoisomerase"/>
    <property type="match status" value="1"/>
</dbReference>
<dbReference type="NCBIfam" id="NF004043">
    <property type="entry name" value="PRK05560.1"/>
    <property type="match status" value="1"/>
</dbReference>
<dbReference type="InterPro" id="IPR013757">
    <property type="entry name" value="Topo_IIA_A_a_sf"/>
</dbReference>
<organism evidence="10 11">
    <name type="scientific">Candidatus Jorgensenbacteria bacterium GWA1_54_12</name>
    <dbReference type="NCBI Taxonomy" id="1798468"/>
    <lineage>
        <taxon>Bacteria</taxon>
        <taxon>Candidatus Joergenseniibacteriota</taxon>
    </lineage>
</organism>
<dbReference type="EMBL" id="MFKH01000010">
    <property type="protein sequence ID" value="OGG37478.1"/>
    <property type="molecule type" value="Genomic_DNA"/>
</dbReference>
<dbReference type="InterPro" id="IPR002205">
    <property type="entry name" value="Topo_IIA_dom_A"/>
</dbReference>
<dbReference type="STRING" id="1798468.A2110_02670"/>
<dbReference type="InterPro" id="IPR035516">
    <property type="entry name" value="Gyrase/topoIV_suA_C"/>
</dbReference>
<protein>
    <recommendedName>
        <fullName evidence="3">DNA topoisomerase (ATP-hydrolyzing)</fullName>
        <ecNumber evidence="3">5.6.2.2</ecNumber>
    </recommendedName>
</protein>
<name>A0A1F6BKS7_9BACT</name>
<dbReference type="PANTHER" id="PTHR43493">
    <property type="entry name" value="DNA GYRASE/TOPOISOMERASE SUBUNIT A"/>
    <property type="match status" value="1"/>
</dbReference>
<evidence type="ECO:0000259" key="9">
    <source>
        <dbReference type="PROSITE" id="PS52040"/>
    </source>
</evidence>
<comment type="caution">
    <text evidence="10">The sequence shown here is derived from an EMBL/GenBank/DDBJ whole genome shotgun (WGS) entry which is preliminary data.</text>
</comment>
<keyword evidence="6 8" id="KW-0413">Isomerase</keyword>
<dbReference type="NCBIfam" id="TIGR01063">
    <property type="entry name" value="gyrA"/>
    <property type="match status" value="1"/>
</dbReference>
<dbReference type="AlphaFoldDB" id="A0A1F6BKS7"/>
<dbReference type="PANTHER" id="PTHR43493:SF5">
    <property type="entry name" value="DNA GYRASE SUBUNIT A, CHLOROPLASTIC_MITOCHONDRIAL"/>
    <property type="match status" value="1"/>
</dbReference>
<keyword evidence="4 8" id="KW-0799">Topoisomerase</keyword>
<dbReference type="InterPro" id="IPR006691">
    <property type="entry name" value="GyrA/parC_rep"/>
</dbReference>
<dbReference type="InterPro" id="IPR013760">
    <property type="entry name" value="Topo_IIA-like_dom_sf"/>
</dbReference>
<evidence type="ECO:0000256" key="5">
    <source>
        <dbReference type="ARBA" id="ARBA00023125"/>
    </source>
</evidence>
<dbReference type="FunFam" id="2.120.10.90:FF:000005">
    <property type="entry name" value="DNA topoisomerase 4 subunit A"/>
    <property type="match status" value="1"/>
</dbReference>
<dbReference type="EC" id="5.6.2.2" evidence="3"/>
<dbReference type="InterPro" id="IPR013758">
    <property type="entry name" value="Topo_IIA_A/C_ab"/>
</dbReference>
<dbReference type="FunFam" id="3.30.1360.40:FF:000002">
    <property type="entry name" value="DNA gyrase subunit A"/>
    <property type="match status" value="1"/>
</dbReference>
<evidence type="ECO:0000256" key="8">
    <source>
        <dbReference type="PROSITE-ProRule" id="PRU01384"/>
    </source>
</evidence>
<evidence type="ECO:0000256" key="1">
    <source>
        <dbReference type="ARBA" id="ARBA00000185"/>
    </source>
</evidence>
<dbReference type="Gene3D" id="3.90.199.10">
    <property type="entry name" value="Topoisomerase II, domain 5"/>
    <property type="match status" value="1"/>
</dbReference>
<comment type="subunit">
    <text evidence="7">Heterotetramer composed of ParC and ParE.</text>
</comment>
<dbReference type="Pfam" id="PF00521">
    <property type="entry name" value="DNA_topoisoIV"/>
    <property type="match status" value="1"/>
</dbReference>
<dbReference type="Gene3D" id="2.120.10.90">
    <property type="entry name" value="DNA gyrase/topoisomerase IV, subunit A, C-terminal"/>
    <property type="match status" value="1"/>
</dbReference>
<dbReference type="Gene3D" id="3.30.1360.40">
    <property type="match status" value="1"/>
</dbReference>
<dbReference type="GO" id="GO:0009330">
    <property type="term" value="C:DNA topoisomerase type II (double strand cut, ATP-hydrolyzing) complex"/>
    <property type="evidence" value="ECO:0007669"/>
    <property type="project" value="TreeGrafter"/>
</dbReference>
<dbReference type="Gene3D" id="1.10.268.10">
    <property type="entry name" value="Topoisomerase, domain 3"/>
    <property type="match status" value="1"/>
</dbReference>
<accession>A0A1F6BKS7</accession>
<dbReference type="GO" id="GO:0005524">
    <property type="term" value="F:ATP binding"/>
    <property type="evidence" value="ECO:0007669"/>
    <property type="project" value="InterPro"/>
</dbReference>
<dbReference type="GO" id="GO:0006265">
    <property type="term" value="P:DNA topological change"/>
    <property type="evidence" value="ECO:0007669"/>
    <property type="project" value="UniProtKB-UniRule"/>
</dbReference>
<dbReference type="Proteomes" id="UP000176273">
    <property type="component" value="Unassembled WGS sequence"/>
</dbReference>
<feature type="domain" description="Topo IIA-type catalytic" evidence="9">
    <location>
        <begin position="30"/>
        <end position="491"/>
    </location>
</feature>
<evidence type="ECO:0000256" key="2">
    <source>
        <dbReference type="ARBA" id="ARBA00008263"/>
    </source>
</evidence>
<dbReference type="Pfam" id="PF03989">
    <property type="entry name" value="DNA_gyraseA_C"/>
    <property type="match status" value="6"/>
</dbReference>
<evidence type="ECO:0000256" key="6">
    <source>
        <dbReference type="ARBA" id="ARBA00023235"/>
    </source>
</evidence>
<reference evidence="10 11" key="1">
    <citation type="journal article" date="2016" name="Nat. Commun.">
        <title>Thousands of microbial genomes shed light on interconnected biogeochemical processes in an aquifer system.</title>
        <authorList>
            <person name="Anantharaman K."/>
            <person name="Brown C.T."/>
            <person name="Hug L.A."/>
            <person name="Sharon I."/>
            <person name="Castelle C.J."/>
            <person name="Probst A.J."/>
            <person name="Thomas B.C."/>
            <person name="Singh A."/>
            <person name="Wilkins M.J."/>
            <person name="Karaoz U."/>
            <person name="Brodie E.L."/>
            <person name="Williams K.H."/>
            <person name="Hubbard S.S."/>
            <person name="Banfield J.F."/>
        </authorList>
    </citation>
    <scope>NUCLEOTIDE SEQUENCE [LARGE SCALE GENOMIC DNA]</scope>
</reference>
<evidence type="ECO:0000313" key="10">
    <source>
        <dbReference type="EMBL" id="OGG37478.1"/>
    </source>
</evidence>
<keyword evidence="5 8" id="KW-0238">DNA-binding</keyword>
<dbReference type="CDD" id="cd00187">
    <property type="entry name" value="TOP4c"/>
    <property type="match status" value="1"/>
</dbReference>
<dbReference type="SMART" id="SM00434">
    <property type="entry name" value="TOP4c"/>
    <property type="match status" value="1"/>
</dbReference>
<comment type="catalytic activity">
    <reaction evidence="1 8">
        <text>ATP-dependent breakage, passage and rejoining of double-stranded DNA.</text>
        <dbReference type="EC" id="5.6.2.2"/>
    </reaction>
</comment>
<evidence type="ECO:0000256" key="4">
    <source>
        <dbReference type="ARBA" id="ARBA00023029"/>
    </source>
</evidence>
<dbReference type="GO" id="GO:0003677">
    <property type="term" value="F:DNA binding"/>
    <property type="evidence" value="ECO:0007669"/>
    <property type="project" value="UniProtKB-UniRule"/>
</dbReference>
<evidence type="ECO:0000256" key="3">
    <source>
        <dbReference type="ARBA" id="ARBA00012895"/>
    </source>
</evidence>
<dbReference type="GO" id="GO:0003918">
    <property type="term" value="F:DNA topoisomerase type II (double strand cut, ATP-hydrolyzing) activity"/>
    <property type="evidence" value="ECO:0007669"/>
    <property type="project" value="UniProtKB-EC"/>
</dbReference>
<evidence type="ECO:0000256" key="7">
    <source>
        <dbReference type="ARBA" id="ARBA00063644"/>
    </source>
</evidence>
<proteinExistence type="inferred from homology"/>
<dbReference type="InterPro" id="IPR050220">
    <property type="entry name" value="Type_II_DNA_Topoisomerases"/>
</dbReference>